<sequence length="342" mass="38647">MSKSKLEYIWLDGYQPTQNMRSKTKVVDNFSGKLEDCPIWSFDGSSTRQAEGGASDCVLKPVAIYPDPDRTNAWLVMNEVMNADGTPHPSNARFTIDDDNDDFWFGFEQEYFIMDVKTELPLGFPRGGYPKPQGMYYCSVGGLNTHGRELVEEHADVCIKAGLNFEGINQEVACGQWEFQLFAKGAKKAGDEIWVARYLLDRLTEKHDYYIEYHPKPLGDTDWNGSGMHANFSNTTLRTCGSKEVYEKICEAFRPLVKEHMAVYGAYNDQRLTGKHETASIHDFTYGISDRGASLRIPIYTVSNGWKGYLEDRRPASNGDPYKIAGRIIKTVKSAVLEPQHS</sequence>
<dbReference type="InterPro" id="IPR050292">
    <property type="entry name" value="Glutamine_Synthetase"/>
</dbReference>
<keyword evidence="5 11" id="KW-0547">Nucleotide-binding</keyword>
<dbReference type="PROSITE" id="PS51987">
    <property type="entry name" value="GS_CATALYTIC"/>
    <property type="match status" value="1"/>
</dbReference>
<proteinExistence type="inferred from homology"/>
<dbReference type="PROSITE" id="PS00180">
    <property type="entry name" value="GLNA_1"/>
    <property type="match status" value="1"/>
</dbReference>
<gene>
    <name evidence="14" type="ORF">ACFS1K_17180</name>
</gene>
<keyword evidence="4 11" id="KW-0436">Ligase</keyword>
<dbReference type="InterPro" id="IPR027302">
    <property type="entry name" value="Gln_synth_N_conserv_site"/>
</dbReference>
<dbReference type="PROSITE" id="PS00181">
    <property type="entry name" value="GLNA_ATP"/>
    <property type="match status" value="1"/>
</dbReference>
<dbReference type="RefSeq" id="WP_251808284.1">
    <property type="nucleotide sequence ID" value="NZ_CP166679.1"/>
</dbReference>
<accession>A0ABW5VME8</accession>
<dbReference type="EC" id="6.3.1.2" evidence="3 11"/>
<evidence type="ECO:0000256" key="5">
    <source>
        <dbReference type="ARBA" id="ARBA00022741"/>
    </source>
</evidence>
<dbReference type="InterPro" id="IPR008147">
    <property type="entry name" value="Gln_synt_N"/>
</dbReference>
<evidence type="ECO:0000256" key="4">
    <source>
        <dbReference type="ARBA" id="ARBA00022598"/>
    </source>
</evidence>
<dbReference type="Pfam" id="PF03951">
    <property type="entry name" value="Gln-synt_N"/>
    <property type="match status" value="1"/>
</dbReference>
<protein>
    <recommendedName>
        <fullName evidence="3 11">Glutamine synthetase</fullName>
        <ecNumber evidence="3 11">6.3.1.2</ecNumber>
    </recommendedName>
</protein>
<dbReference type="PROSITE" id="PS51986">
    <property type="entry name" value="GS_BETA_GRASP"/>
    <property type="match status" value="1"/>
</dbReference>
<evidence type="ECO:0000256" key="7">
    <source>
        <dbReference type="ARBA" id="ARBA00038740"/>
    </source>
</evidence>
<evidence type="ECO:0000313" key="14">
    <source>
        <dbReference type="EMBL" id="MFD2791510.1"/>
    </source>
</evidence>
<comment type="caution">
    <text evidence="14">The sequence shown here is derived from an EMBL/GenBank/DDBJ whole genome shotgun (WGS) entry which is preliminary data.</text>
</comment>
<dbReference type="Gene3D" id="3.10.20.70">
    <property type="entry name" value="Glutamine synthetase, N-terminal domain"/>
    <property type="match status" value="1"/>
</dbReference>
<evidence type="ECO:0000259" key="13">
    <source>
        <dbReference type="PROSITE" id="PS51987"/>
    </source>
</evidence>
<evidence type="ECO:0000256" key="8">
    <source>
        <dbReference type="ARBA" id="ARBA00049436"/>
    </source>
</evidence>
<dbReference type="PANTHER" id="PTHR20852">
    <property type="entry name" value="GLUTAMINE SYNTHETASE"/>
    <property type="match status" value="1"/>
</dbReference>
<evidence type="ECO:0000256" key="1">
    <source>
        <dbReference type="ARBA" id="ARBA00003117"/>
    </source>
</evidence>
<dbReference type="Proteomes" id="UP001597532">
    <property type="component" value="Unassembled WGS sequence"/>
</dbReference>
<comment type="function">
    <text evidence="1">Catalyzes the ATP-dependent biosynthesis of glutamine from glutamate and ammonia.</text>
</comment>
<feature type="domain" description="GS beta-grasp" evidence="12">
    <location>
        <begin position="4"/>
        <end position="85"/>
    </location>
</feature>
<evidence type="ECO:0000256" key="9">
    <source>
        <dbReference type="PROSITE-ProRule" id="PRU01330"/>
    </source>
</evidence>
<name>A0ABW5VME8_9FLAO</name>
<dbReference type="PANTHER" id="PTHR20852:SF57">
    <property type="entry name" value="GLUTAMINE SYNTHETASE 2 CYTOPLASMIC"/>
    <property type="match status" value="1"/>
</dbReference>
<dbReference type="InterPro" id="IPR014746">
    <property type="entry name" value="Gln_synth/guanido_kin_cat_dom"/>
</dbReference>
<dbReference type="Gene3D" id="3.30.590.10">
    <property type="entry name" value="Glutamine synthetase/guanido kinase, catalytic domain"/>
    <property type="match status" value="1"/>
</dbReference>
<dbReference type="InterPro" id="IPR036651">
    <property type="entry name" value="Gln_synt_N_sf"/>
</dbReference>
<keyword evidence="15" id="KW-1185">Reference proteome</keyword>
<evidence type="ECO:0000256" key="3">
    <source>
        <dbReference type="ARBA" id="ARBA00012937"/>
    </source>
</evidence>
<evidence type="ECO:0000256" key="11">
    <source>
        <dbReference type="RuleBase" id="RU004356"/>
    </source>
</evidence>
<reference evidence="15" key="1">
    <citation type="journal article" date="2019" name="Int. J. Syst. Evol. Microbiol.">
        <title>The Global Catalogue of Microorganisms (GCM) 10K type strain sequencing project: providing services to taxonomists for standard genome sequencing and annotation.</title>
        <authorList>
            <consortium name="The Broad Institute Genomics Platform"/>
            <consortium name="The Broad Institute Genome Sequencing Center for Infectious Disease"/>
            <person name="Wu L."/>
            <person name="Ma J."/>
        </authorList>
    </citation>
    <scope>NUCLEOTIDE SEQUENCE [LARGE SCALE GENOMIC DNA]</scope>
    <source>
        <strain evidence="15">KCTC 52924</strain>
    </source>
</reference>
<comment type="similarity">
    <text evidence="2 9 10">Belongs to the glutamine synthetase family.</text>
</comment>
<dbReference type="Pfam" id="PF00120">
    <property type="entry name" value="Gln-synt_C"/>
    <property type="match status" value="1"/>
</dbReference>
<dbReference type="InterPro" id="IPR027303">
    <property type="entry name" value="Gln_synth_gly_rich_site"/>
</dbReference>
<comment type="subunit">
    <text evidence="7">Homooctamer and homotetramer.</text>
</comment>
<evidence type="ECO:0000256" key="6">
    <source>
        <dbReference type="ARBA" id="ARBA00022840"/>
    </source>
</evidence>
<keyword evidence="6 11" id="KW-0067">ATP-binding</keyword>
<comment type="catalytic activity">
    <reaction evidence="8 11">
        <text>L-glutamate + NH4(+) + ATP = L-glutamine + ADP + phosphate + H(+)</text>
        <dbReference type="Rhea" id="RHEA:16169"/>
        <dbReference type="ChEBI" id="CHEBI:15378"/>
        <dbReference type="ChEBI" id="CHEBI:28938"/>
        <dbReference type="ChEBI" id="CHEBI:29985"/>
        <dbReference type="ChEBI" id="CHEBI:30616"/>
        <dbReference type="ChEBI" id="CHEBI:43474"/>
        <dbReference type="ChEBI" id="CHEBI:58359"/>
        <dbReference type="ChEBI" id="CHEBI:456216"/>
        <dbReference type="EC" id="6.3.1.2"/>
    </reaction>
</comment>
<dbReference type="EMBL" id="JBHUOK010000033">
    <property type="protein sequence ID" value="MFD2791510.1"/>
    <property type="molecule type" value="Genomic_DNA"/>
</dbReference>
<dbReference type="SUPFAM" id="SSF55931">
    <property type="entry name" value="Glutamine synthetase/guanido kinase"/>
    <property type="match status" value="1"/>
</dbReference>
<evidence type="ECO:0000259" key="12">
    <source>
        <dbReference type="PROSITE" id="PS51986"/>
    </source>
</evidence>
<organism evidence="14 15">
    <name type="scientific">Arenibacter antarcticus</name>
    <dbReference type="NCBI Taxonomy" id="2040469"/>
    <lineage>
        <taxon>Bacteria</taxon>
        <taxon>Pseudomonadati</taxon>
        <taxon>Bacteroidota</taxon>
        <taxon>Flavobacteriia</taxon>
        <taxon>Flavobacteriales</taxon>
        <taxon>Flavobacteriaceae</taxon>
        <taxon>Arenibacter</taxon>
    </lineage>
</organism>
<evidence type="ECO:0000313" key="15">
    <source>
        <dbReference type="Proteomes" id="UP001597532"/>
    </source>
</evidence>
<evidence type="ECO:0000256" key="10">
    <source>
        <dbReference type="RuleBase" id="RU000384"/>
    </source>
</evidence>
<evidence type="ECO:0000256" key="2">
    <source>
        <dbReference type="ARBA" id="ARBA00009897"/>
    </source>
</evidence>
<dbReference type="SUPFAM" id="SSF54368">
    <property type="entry name" value="Glutamine synthetase, N-terminal domain"/>
    <property type="match status" value="1"/>
</dbReference>
<dbReference type="SMART" id="SM01230">
    <property type="entry name" value="Gln-synt_C"/>
    <property type="match status" value="1"/>
</dbReference>
<feature type="domain" description="GS catalytic" evidence="13">
    <location>
        <begin position="69"/>
        <end position="342"/>
    </location>
</feature>
<dbReference type="InterPro" id="IPR008146">
    <property type="entry name" value="Gln_synth_cat_dom"/>
</dbReference>